<dbReference type="Proteomes" id="UP000440732">
    <property type="component" value="Unassembled WGS sequence"/>
</dbReference>
<dbReference type="Proteomes" id="UP000437068">
    <property type="component" value="Unassembled WGS sequence"/>
</dbReference>
<evidence type="ECO:0000313" key="6">
    <source>
        <dbReference type="EMBL" id="KAE9200336.1"/>
    </source>
</evidence>
<dbReference type="EMBL" id="QXFX01000960">
    <property type="protein sequence ID" value="KAE9099835.1"/>
    <property type="molecule type" value="Genomic_DNA"/>
</dbReference>
<dbReference type="EMBL" id="QXFW01000931">
    <property type="protein sequence ID" value="KAE8999923.1"/>
    <property type="molecule type" value="Genomic_DNA"/>
</dbReference>
<evidence type="ECO:0000313" key="11">
    <source>
        <dbReference type="Proteomes" id="UP000429523"/>
    </source>
</evidence>
<dbReference type="Proteomes" id="UP000433483">
    <property type="component" value="Unassembled WGS sequence"/>
</dbReference>
<protein>
    <submittedName>
        <fullName evidence="4">Uncharacterized protein</fullName>
    </submittedName>
</protein>
<proteinExistence type="predicted"/>
<evidence type="ECO:0000313" key="18">
    <source>
        <dbReference type="Proteomes" id="UP000476176"/>
    </source>
</evidence>
<dbReference type="EMBL" id="QXFY01000955">
    <property type="protein sequence ID" value="KAE9332310.1"/>
    <property type="molecule type" value="Genomic_DNA"/>
</dbReference>
<evidence type="ECO:0000313" key="8">
    <source>
        <dbReference type="EMBL" id="KAE9220567.1"/>
    </source>
</evidence>
<evidence type="ECO:0000313" key="13">
    <source>
        <dbReference type="Proteomes" id="UP000437068"/>
    </source>
</evidence>
<reference evidence="11 12" key="1">
    <citation type="submission" date="2018-08" db="EMBL/GenBank/DDBJ databases">
        <title>Genomic investigation of the strawberry pathogen Phytophthora fragariae indicates pathogenicity is determined by transcriptional variation in three key races.</title>
        <authorList>
            <person name="Adams T.M."/>
            <person name="Armitage A.D."/>
            <person name="Sobczyk M.K."/>
            <person name="Bates H.J."/>
            <person name="Dunwell J.M."/>
            <person name="Nellist C.F."/>
            <person name="Harrison R.J."/>
        </authorList>
    </citation>
    <scope>NUCLEOTIDE SEQUENCE [LARGE SCALE GENOMIC DNA]</scope>
    <source>
        <strain evidence="9 13">A4</strain>
        <strain evidence="8 14">BC-1</strain>
        <strain evidence="7 18">BC-23</strain>
        <strain evidence="6 12">NOV-27</strain>
        <strain evidence="5 15">NOV-5</strain>
        <strain evidence="4 16">NOV-71</strain>
        <strain evidence="10 19">NOV-77</strain>
        <strain evidence="1 11">NOV-9</strain>
        <strain evidence="3 20">ONT-3</strain>
        <strain evidence="2 17">SCRP245</strain>
    </source>
</reference>
<sequence>MQVLLVHAAVTCALVGVAIAMRLYKMLQALAFPVPIAWDKVQQQQNTEAGLESSWMRGRRLRPEWRNQYEQSDAAVAVECDSRLLLWQLKTRTSYS</sequence>
<name>A0A6A3RS93_9STRA</name>
<evidence type="ECO:0000313" key="10">
    <source>
        <dbReference type="EMBL" id="KAE9332310.1"/>
    </source>
</evidence>
<dbReference type="AlphaFoldDB" id="A0A6A3RS93"/>
<dbReference type="EMBL" id="QXGF01000957">
    <property type="protein sequence ID" value="KAE8933985.1"/>
    <property type="molecule type" value="Genomic_DNA"/>
</dbReference>
<dbReference type="Proteomes" id="UP000440367">
    <property type="component" value="Unassembled WGS sequence"/>
</dbReference>
<keyword evidence="12" id="KW-1185">Reference proteome</keyword>
<evidence type="ECO:0000313" key="9">
    <source>
        <dbReference type="EMBL" id="KAE9300686.1"/>
    </source>
</evidence>
<evidence type="ECO:0000313" key="15">
    <source>
        <dbReference type="Proteomes" id="UP000440732"/>
    </source>
</evidence>
<dbReference type="Proteomes" id="UP000476176">
    <property type="component" value="Unassembled WGS sequence"/>
</dbReference>
<evidence type="ECO:0000313" key="16">
    <source>
        <dbReference type="Proteomes" id="UP000441208"/>
    </source>
</evidence>
<dbReference type="EMBL" id="QXGE01000936">
    <property type="protein sequence ID" value="KAE9300686.1"/>
    <property type="molecule type" value="Genomic_DNA"/>
</dbReference>
<dbReference type="EMBL" id="QXFZ01000907">
    <property type="protein sequence ID" value="KAE9101619.1"/>
    <property type="molecule type" value="Genomic_DNA"/>
</dbReference>
<dbReference type="EMBL" id="QXGA01000934">
    <property type="protein sequence ID" value="KAE9135029.1"/>
    <property type="molecule type" value="Genomic_DNA"/>
</dbReference>
<dbReference type="EMBL" id="QXGD01000910">
    <property type="protein sequence ID" value="KAE9220567.1"/>
    <property type="molecule type" value="Genomic_DNA"/>
</dbReference>
<evidence type="ECO:0000313" key="17">
    <source>
        <dbReference type="Proteomes" id="UP000460718"/>
    </source>
</evidence>
<organism evidence="4 16">
    <name type="scientific">Phytophthora fragariae</name>
    <dbReference type="NCBI Taxonomy" id="53985"/>
    <lineage>
        <taxon>Eukaryota</taxon>
        <taxon>Sar</taxon>
        <taxon>Stramenopiles</taxon>
        <taxon>Oomycota</taxon>
        <taxon>Peronosporomycetes</taxon>
        <taxon>Peronosporales</taxon>
        <taxon>Peronosporaceae</taxon>
        <taxon>Phytophthora</taxon>
    </lineage>
</organism>
<evidence type="ECO:0000313" key="1">
    <source>
        <dbReference type="EMBL" id="KAE8933985.1"/>
    </source>
</evidence>
<evidence type="ECO:0000313" key="7">
    <source>
        <dbReference type="EMBL" id="KAE9215137.1"/>
    </source>
</evidence>
<dbReference type="Proteomes" id="UP000460718">
    <property type="component" value="Unassembled WGS sequence"/>
</dbReference>
<evidence type="ECO:0000313" key="4">
    <source>
        <dbReference type="EMBL" id="KAE9101619.1"/>
    </source>
</evidence>
<evidence type="ECO:0000313" key="2">
    <source>
        <dbReference type="EMBL" id="KAE8999923.1"/>
    </source>
</evidence>
<dbReference type="Proteomes" id="UP000429523">
    <property type="component" value="Unassembled WGS sequence"/>
</dbReference>
<evidence type="ECO:0000313" key="19">
    <source>
        <dbReference type="Proteomes" id="UP000486351"/>
    </source>
</evidence>
<dbReference type="Proteomes" id="UP000441208">
    <property type="component" value="Unassembled WGS sequence"/>
</dbReference>
<evidence type="ECO:0000313" key="5">
    <source>
        <dbReference type="EMBL" id="KAE9135029.1"/>
    </source>
</evidence>
<dbReference type="Proteomes" id="UP000488956">
    <property type="component" value="Unassembled WGS sequence"/>
</dbReference>
<comment type="caution">
    <text evidence="4">The sequence shown here is derived from an EMBL/GenBank/DDBJ whole genome shotgun (WGS) entry which is preliminary data.</text>
</comment>
<evidence type="ECO:0000313" key="12">
    <source>
        <dbReference type="Proteomes" id="UP000433483"/>
    </source>
</evidence>
<gene>
    <name evidence="9" type="ORF">PF001_g14814</name>
    <name evidence="8" type="ORF">PF002_g15855</name>
    <name evidence="7" type="ORF">PF004_g14847</name>
    <name evidence="6" type="ORF">PF005_g15386</name>
    <name evidence="5" type="ORF">PF006_g14694</name>
    <name evidence="4" type="ORF">PF007_g15077</name>
    <name evidence="10" type="ORF">PF008_g15007</name>
    <name evidence="1" type="ORF">PF009_g16032</name>
    <name evidence="3" type="ORF">PF010_g15041</name>
    <name evidence="2" type="ORF">PF011_g14421</name>
</gene>
<accession>A0A6A3RS93</accession>
<evidence type="ECO:0000313" key="3">
    <source>
        <dbReference type="EMBL" id="KAE9099835.1"/>
    </source>
</evidence>
<evidence type="ECO:0000313" key="14">
    <source>
        <dbReference type="Proteomes" id="UP000440367"/>
    </source>
</evidence>
<dbReference type="EMBL" id="QXGB01000954">
    <property type="protein sequence ID" value="KAE9200336.1"/>
    <property type="molecule type" value="Genomic_DNA"/>
</dbReference>
<dbReference type="EMBL" id="QXGC01000965">
    <property type="protein sequence ID" value="KAE9215137.1"/>
    <property type="molecule type" value="Genomic_DNA"/>
</dbReference>
<evidence type="ECO:0000313" key="20">
    <source>
        <dbReference type="Proteomes" id="UP000488956"/>
    </source>
</evidence>
<dbReference type="Proteomes" id="UP000486351">
    <property type="component" value="Unassembled WGS sequence"/>
</dbReference>